<keyword evidence="2" id="KW-1185">Reference proteome</keyword>
<organism evidence="1 2">
    <name type="scientific">Lindgomyces ingoldianus</name>
    <dbReference type="NCBI Taxonomy" id="673940"/>
    <lineage>
        <taxon>Eukaryota</taxon>
        <taxon>Fungi</taxon>
        <taxon>Dikarya</taxon>
        <taxon>Ascomycota</taxon>
        <taxon>Pezizomycotina</taxon>
        <taxon>Dothideomycetes</taxon>
        <taxon>Pleosporomycetidae</taxon>
        <taxon>Pleosporales</taxon>
        <taxon>Lindgomycetaceae</taxon>
        <taxon>Lindgomyces</taxon>
    </lineage>
</organism>
<proteinExistence type="predicted"/>
<gene>
    <name evidence="1" type="ORF">BDR25DRAFT_348570</name>
</gene>
<comment type="caution">
    <text evidence="1">The sequence shown here is derived from an EMBL/GenBank/DDBJ whole genome shotgun (WGS) entry which is preliminary data.</text>
</comment>
<dbReference type="Proteomes" id="UP000799755">
    <property type="component" value="Unassembled WGS sequence"/>
</dbReference>
<evidence type="ECO:0000313" key="2">
    <source>
        <dbReference type="Proteomes" id="UP000799755"/>
    </source>
</evidence>
<accession>A0ACB6RIL5</accession>
<sequence length="241" mass="27357">MTVVSPDTKPFGPKISKEEDLIASRVRRGFGPDPTRLDAQEAVSQWHHHTAESKGLPSTSFMRRLGLHGWPEPFYKVRNVMEPLLEPGNATDAVFEPIVWSLLGFWWPQGPNKGLNTSIVPDTSRVWHKPVTEVIGLCEYVPGRRATSFPKENKSLWAALSGRWEAAYGRAYGNFVGIIIFVVERYNELFNNELFITLSLYFFILLSIMTKKDLMEVLSDCIFPFDTFPVYNKAAATTRSL</sequence>
<name>A0ACB6RIL5_9PLEO</name>
<protein>
    <submittedName>
        <fullName evidence="1">Uncharacterized protein</fullName>
    </submittedName>
</protein>
<reference evidence="1" key="1">
    <citation type="journal article" date="2020" name="Stud. Mycol.">
        <title>101 Dothideomycetes genomes: a test case for predicting lifestyles and emergence of pathogens.</title>
        <authorList>
            <person name="Haridas S."/>
            <person name="Albert R."/>
            <person name="Binder M."/>
            <person name="Bloem J."/>
            <person name="Labutti K."/>
            <person name="Salamov A."/>
            <person name="Andreopoulos B."/>
            <person name="Baker S."/>
            <person name="Barry K."/>
            <person name="Bills G."/>
            <person name="Bluhm B."/>
            <person name="Cannon C."/>
            <person name="Castanera R."/>
            <person name="Culley D."/>
            <person name="Daum C."/>
            <person name="Ezra D."/>
            <person name="Gonzalez J."/>
            <person name="Henrissat B."/>
            <person name="Kuo A."/>
            <person name="Liang C."/>
            <person name="Lipzen A."/>
            <person name="Lutzoni F."/>
            <person name="Magnuson J."/>
            <person name="Mondo S."/>
            <person name="Nolan M."/>
            <person name="Ohm R."/>
            <person name="Pangilinan J."/>
            <person name="Park H.-J."/>
            <person name="Ramirez L."/>
            <person name="Alfaro M."/>
            <person name="Sun H."/>
            <person name="Tritt A."/>
            <person name="Yoshinaga Y."/>
            <person name="Zwiers L.-H."/>
            <person name="Turgeon B."/>
            <person name="Goodwin S."/>
            <person name="Spatafora J."/>
            <person name="Crous P."/>
            <person name="Grigoriev I."/>
        </authorList>
    </citation>
    <scope>NUCLEOTIDE SEQUENCE</scope>
    <source>
        <strain evidence="1">ATCC 200398</strain>
    </source>
</reference>
<dbReference type="EMBL" id="MU003492">
    <property type="protein sequence ID" value="KAF2478311.1"/>
    <property type="molecule type" value="Genomic_DNA"/>
</dbReference>
<evidence type="ECO:0000313" key="1">
    <source>
        <dbReference type="EMBL" id="KAF2478311.1"/>
    </source>
</evidence>